<reference evidence="1" key="1">
    <citation type="journal article" date="2014" name="Front. Microbiol.">
        <title>High frequency of phylogenetically diverse reductive dehalogenase-homologous genes in deep subseafloor sedimentary metagenomes.</title>
        <authorList>
            <person name="Kawai M."/>
            <person name="Futagami T."/>
            <person name="Toyoda A."/>
            <person name="Takaki Y."/>
            <person name="Nishi S."/>
            <person name="Hori S."/>
            <person name="Arai W."/>
            <person name="Tsubouchi T."/>
            <person name="Morono Y."/>
            <person name="Uchiyama I."/>
            <person name="Ito T."/>
            <person name="Fujiyama A."/>
            <person name="Inagaki F."/>
            <person name="Takami H."/>
        </authorList>
    </citation>
    <scope>NUCLEOTIDE SEQUENCE</scope>
    <source>
        <strain evidence="1">Expedition CK06-06</strain>
    </source>
</reference>
<dbReference type="AlphaFoldDB" id="X1JLA7"/>
<comment type="caution">
    <text evidence="1">The sequence shown here is derived from an EMBL/GenBank/DDBJ whole genome shotgun (WGS) entry which is preliminary data.</text>
</comment>
<feature type="non-terminal residue" evidence="1">
    <location>
        <position position="1"/>
    </location>
</feature>
<accession>X1JLA7</accession>
<gene>
    <name evidence="1" type="ORF">S03H2_70632</name>
</gene>
<protein>
    <recommendedName>
        <fullName evidence="2">Tetratricopeptide repeat protein</fullName>
    </recommendedName>
</protein>
<proteinExistence type="predicted"/>
<name>X1JLA7_9ZZZZ</name>
<organism evidence="1">
    <name type="scientific">marine sediment metagenome</name>
    <dbReference type="NCBI Taxonomy" id="412755"/>
    <lineage>
        <taxon>unclassified sequences</taxon>
        <taxon>metagenomes</taxon>
        <taxon>ecological metagenomes</taxon>
    </lineage>
</organism>
<sequence>PDYAFAHYVHYSLGMIYLVQGDKNAALDEYKILKDLDQDTADKLFDMIYK</sequence>
<evidence type="ECO:0000313" key="1">
    <source>
        <dbReference type="EMBL" id="GAH95501.1"/>
    </source>
</evidence>
<dbReference type="EMBL" id="BARU01047000">
    <property type="protein sequence ID" value="GAH95501.1"/>
    <property type="molecule type" value="Genomic_DNA"/>
</dbReference>
<evidence type="ECO:0008006" key="2">
    <source>
        <dbReference type="Google" id="ProtNLM"/>
    </source>
</evidence>